<feature type="domain" description="HTH luxR-type" evidence="3">
    <location>
        <begin position="852"/>
        <end position="917"/>
    </location>
</feature>
<dbReference type="PRINTS" id="PR00038">
    <property type="entry name" value="HTHLUXR"/>
</dbReference>
<name>A0A4U3M083_9ACTN</name>
<dbReference type="GO" id="GO:0003677">
    <property type="term" value="F:DNA binding"/>
    <property type="evidence" value="ECO:0007669"/>
    <property type="project" value="InterPro"/>
</dbReference>
<keyword evidence="5" id="KW-1185">Reference proteome</keyword>
<organism evidence="4 5">
    <name type="scientific">Kribbella jiaozuonensis</name>
    <dbReference type="NCBI Taxonomy" id="2575441"/>
    <lineage>
        <taxon>Bacteria</taxon>
        <taxon>Bacillati</taxon>
        <taxon>Actinomycetota</taxon>
        <taxon>Actinomycetes</taxon>
        <taxon>Propionibacteriales</taxon>
        <taxon>Kribbellaceae</taxon>
        <taxon>Kribbella</taxon>
    </lineage>
</organism>
<evidence type="ECO:0000259" key="3">
    <source>
        <dbReference type="PROSITE" id="PS50043"/>
    </source>
</evidence>
<dbReference type="Gene3D" id="1.10.10.10">
    <property type="entry name" value="Winged helix-like DNA-binding domain superfamily/Winged helix DNA-binding domain"/>
    <property type="match status" value="1"/>
</dbReference>
<reference evidence="4 5" key="1">
    <citation type="submission" date="2019-04" db="EMBL/GenBank/DDBJ databases">
        <title>Kribbella sp. NEAU-THZ 27 nov., a novel actinomycete isolated from soil.</title>
        <authorList>
            <person name="Duan L."/>
        </authorList>
    </citation>
    <scope>NUCLEOTIDE SEQUENCE [LARGE SCALE GENOMIC DNA]</scope>
    <source>
        <strain evidence="5">NEAU-THZ27</strain>
    </source>
</reference>
<dbReference type="GO" id="GO:0005737">
    <property type="term" value="C:cytoplasm"/>
    <property type="evidence" value="ECO:0007669"/>
    <property type="project" value="TreeGrafter"/>
</dbReference>
<dbReference type="Proteomes" id="UP000305836">
    <property type="component" value="Unassembled WGS sequence"/>
</dbReference>
<dbReference type="InterPro" id="IPR036388">
    <property type="entry name" value="WH-like_DNA-bd_sf"/>
</dbReference>
<dbReference type="GO" id="GO:0006355">
    <property type="term" value="P:regulation of DNA-templated transcription"/>
    <property type="evidence" value="ECO:0007669"/>
    <property type="project" value="InterPro"/>
</dbReference>
<dbReference type="PANTHER" id="PTHR16305:SF35">
    <property type="entry name" value="TRANSCRIPTIONAL ACTIVATOR DOMAIN"/>
    <property type="match status" value="1"/>
</dbReference>
<dbReference type="SUPFAM" id="SSF52540">
    <property type="entry name" value="P-loop containing nucleoside triphosphate hydrolases"/>
    <property type="match status" value="1"/>
</dbReference>
<dbReference type="InterPro" id="IPR041664">
    <property type="entry name" value="AAA_16"/>
</dbReference>
<keyword evidence="1" id="KW-0547">Nucleotide-binding</keyword>
<dbReference type="CDD" id="cd06170">
    <property type="entry name" value="LuxR_C_like"/>
    <property type="match status" value="1"/>
</dbReference>
<keyword evidence="2" id="KW-0067">ATP-binding</keyword>
<dbReference type="EMBL" id="SZPZ01000001">
    <property type="protein sequence ID" value="TKK81502.1"/>
    <property type="molecule type" value="Genomic_DNA"/>
</dbReference>
<dbReference type="InterPro" id="IPR000792">
    <property type="entry name" value="Tscrpt_reg_LuxR_C"/>
</dbReference>
<proteinExistence type="predicted"/>
<dbReference type="GO" id="GO:0005524">
    <property type="term" value="F:ATP binding"/>
    <property type="evidence" value="ECO:0007669"/>
    <property type="project" value="UniProtKB-KW"/>
</dbReference>
<dbReference type="OrthoDB" id="3202170at2"/>
<dbReference type="AlphaFoldDB" id="A0A4U3M083"/>
<evidence type="ECO:0000256" key="1">
    <source>
        <dbReference type="ARBA" id="ARBA00022741"/>
    </source>
</evidence>
<evidence type="ECO:0000256" key="2">
    <source>
        <dbReference type="ARBA" id="ARBA00022840"/>
    </source>
</evidence>
<protein>
    <submittedName>
        <fullName evidence="4">LuxR family transcriptional regulator</fullName>
    </submittedName>
</protein>
<dbReference type="RefSeq" id="WP_137252214.1">
    <property type="nucleotide sequence ID" value="NZ_JBHSPQ010000004.1"/>
</dbReference>
<dbReference type="InterPro" id="IPR016032">
    <property type="entry name" value="Sig_transdc_resp-reg_C-effctor"/>
</dbReference>
<dbReference type="GO" id="GO:0004016">
    <property type="term" value="F:adenylate cyclase activity"/>
    <property type="evidence" value="ECO:0007669"/>
    <property type="project" value="TreeGrafter"/>
</dbReference>
<dbReference type="PANTHER" id="PTHR16305">
    <property type="entry name" value="TESTICULAR SOLUBLE ADENYLYL CYCLASE"/>
    <property type="match status" value="1"/>
</dbReference>
<gene>
    <name evidence="4" type="ORF">FDA38_01200</name>
</gene>
<dbReference type="SMART" id="SM00421">
    <property type="entry name" value="HTH_LUXR"/>
    <property type="match status" value="1"/>
</dbReference>
<evidence type="ECO:0000313" key="4">
    <source>
        <dbReference type="EMBL" id="TKK81502.1"/>
    </source>
</evidence>
<dbReference type="PROSITE" id="PS50043">
    <property type="entry name" value="HTH_LUXR_2"/>
    <property type="match status" value="1"/>
</dbReference>
<comment type="caution">
    <text evidence="4">The sequence shown here is derived from an EMBL/GenBank/DDBJ whole genome shotgun (WGS) entry which is preliminary data.</text>
</comment>
<sequence>MATSGPQLLGRHRECLALDELLTGVWSGSSQALVLRGEAGVGKSALLDYLVQRASHCRVARIGGVESEMELAFAALHQLCAPFADHLEVLPDPQRAALGTALGLRDGDVPDLFRVGLAVLSLLSDVAEERPLICAVDDAQWLDAASAQALAFVARRLGAESVGLVFAVRHPVAEQHLDGLPELLVSGLDSGDAQALLEAVVAGPLDERVRDRIVAETRGNPLALLELPRGRSPAELAGGFGLDGAPALMGRIEQTFRERLTDLPPATRLLLLVAAAETVGDSLRVWRAAAVLGIDADAAEPATDAGLVELGTQVRFRHPLVRSAVYGGADPAERRRVHRALADVTDAESDPDRRAWHLAHATPGLDEGVAAELERSADRARARGGLAADAAFHQRAAELTPDPERRAQRALAAAQSKHKVGAPESALHLLTAAQAGPLPELDRARAQLLRAQITFATTRGRDAAALLLDAARRLEKVDATVARETYLDAFAAAFSAGRLAERGSVSEVAAAVLAADYGPSKRSCDLLLDGLALLTTEGYRVGAPPLAVALRAFRDEQLSEDDQLRWLWLACHTARALGDDEAWDELTARQVALARRAGAFSVLPVALSDRLSVELFSGRFAVAASLAAEADSVVEATGSHLMLRGPIALANWRGLDAEAMALTKARQDDVLRRGEGLWLVANDWGHAMRYNGLGRYDDALAAAQRAAEDPYALGLPILFFSELIEAAVRSGNPERATDPLARMAEIAESSGTDWALGTYARSAAVCADGADAEELYREAIERLSGIHIRGCETLARTHLLYGEWLRREQRRVDAREQLRIAHELLSGMGMEAFADRARRELLATGETVRKRTVETLEDLTPQELQIARMAAEGRTNPEIGAQLFLSRRTVEWHLRKVFGKLGVGSRRELRDALPDGRAAV</sequence>
<dbReference type="Pfam" id="PF00196">
    <property type="entry name" value="GerE"/>
    <property type="match status" value="1"/>
</dbReference>
<dbReference type="InterPro" id="IPR027417">
    <property type="entry name" value="P-loop_NTPase"/>
</dbReference>
<dbReference type="Pfam" id="PF13191">
    <property type="entry name" value="AAA_16"/>
    <property type="match status" value="1"/>
</dbReference>
<accession>A0A4U3M083</accession>
<evidence type="ECO:0000313" key="5">
    <source>
        <dbReference type="Proteomes" id="UP000305836"/>
    </source>
</evidence>
<dbReference type="SUPFAM" id="SSF46894">
    <property type="entry name" value="C-terminal effector domain of the bipartite response regulators"/>
    <property type="match status" value="1"/>
</dbReference>